<dbReference type="EMBL" id="JACYFU010000002">
    <property type="protein sequence ID" value="MBD8065570.1"/>
    <property type="molecule type" value="Genomic_DNA"/>
</dbReference>
<proteinExistence type="predicted"/>
<evidence type="ECO:0000259" key="1">
    <source>
        <dbReference type="Pfam" id="PF04248"/>
    </source>
</evidence>
<dbReference type="InterPro" id="IPR038694">
    <property type="entry name" value="DUF427_sf"/>
</dbReference>
<dbReference type="RefSeq" id="WP_191774586.1">
    <property type="nucleotide sequence ID" value="NZ_JACYFU010000002.1"/>
</dbReference>
<accession>A0A927FSR2</accession>
<dbReference type="Pfam" id="PF04248">
    <property type="entry name" value="NTP_transf_9"/>
    <property type="match status" value="1"/>
</dbReference>
<protein>
    <submittedName>
        <fullName evidence="2">DUF427 domain-containing protein</fullName>
    </submittedName>
</protein>
<reference evidence="2" key="1">
    <citation type="submission" date="2020-09" db="EMBL/GenBank/DDBJ databases">
        <title>Genome seq and assembly of Devosia sp.</title>
        <authorList>
            <person name="Chhetri G."/>
        </authorList>
    </citation>
    <scope>NUCLEOTIDE SEQUENCE</scope>
    <source>
        <strain evidence="2">PTR5</strain>
    </source>
</reference>
<organism evidence="2 3">
    <name type="scientific">Devosia oryzisoli</name>
    <dbReference type="NCBI Taxonomy" id="2774138"/>
    <lineage>
        <taxon>Bacteria</taxon>
        <taxon>Pseudomonadati</taxon>
        <taxon>Pseudomonadota</taxon>
        <taxon>Alphaproteobacteria</taxon>
        <taxon>Hyphomicrobiales</taxon>
        <taxon>Devosiaceae</taxon>
        <taxon>Devosia</taxon>
    </lineage>
</organism>
<dbReference type="PANTHER" id="PTHR34310:SF9">
    <property type="entry name" value="BLR5716 PROTEIN"/>
    <property type="match status" value="1"/>
</dbReference>
<dbReference type="Proteomes" id="UP000654108">
    <property type="component" value="Unassembled WGS sequence"/>
</dbReference>
<feature type="domain" description="DUF427" evidence="1">
    <location>
        <begin position="19"/>
        <end position="107"/>
    </location>
</feature>
<sequence>MSPVQDHSATITPVTGRVHIFFDDAEIAKTIRAVQLERPGHPVRVFMPLEDIHPGILEASDTTKDDEALGQAHFYTVKTLTADGVDEAWYYPYAEGQFEAIRDLITFGGDRVKLQISDV</sequence>
<dbReference type="AlphaFoldDB" id="A0A927FSR2"/>
<dbReference type="PANTHER" id="PTHR34310">
    <property type="entry name" value="DUF427 DOMAIN PROTEIN (AFU_ORTHOLOGUE AFUA_3G02220)"/>
    <property type="match status" value="1"/>
</dbReference>
<dbReference type="InterPro" id="IPR007361">
    <property type="entry name" value="DUF427"/>
</dbReference>
<comment type="caution">
    <text evidence="2">The sequence shown here is derived from an EMBL/GenBank/DDBJ whole genome shotgun (WGS) entry which is preliminary data.</text>
</comment>
<dbReference type="Gene3D" id="2.170.150.40">
    <property type="entry name" value="Domain of unknown function (DUF427)"/>
    <property type="match status" value="1"/>
</dbReference>
<keyword evidence="3" id="KW-1185">Reference proteome</keyword>
<evidence type="ECO:0000313" key="2">
    <source>
        <dbReference type="EMBL" id="MBD8065570.1"/>
    </source>
</evidence>
<name>A0A927FSR2_9HYPH</name>
<evidence type="ECO:0000313" key="3">
    <source>
        <dbReference type="Proteomes" id="UP000654108"/>
    </source>
</evidence>
<gene>
    <name evidence="2" type="ORF">IC608_08785</name>
</gene>